<organism evidence="1 2">
    <name type="scientific">Streptomyces sodiiphilus</name>
    <dbReference type="NCBI Taxonomy" id="226217"/>
    <lineage>
        <taxon>Bacteria</taxon>
        <taxon>Bacillati</taxon>
        <taxon>Actinomycetota</taxon>
        <taxon>Actinomycetes</taxon>
        <taxon>Kitasatosporales</taxon>
        <taxon>Streptomycetaceae</taxon>
        <taxon>Streptomyces</taxon>
    </lineage>
</organism>
<dbReference type="Proteomes" id="UP001501303">
    <property type="component" value="Unassembled WGS sequence"/>
</dbReference>
<accession>A0ABN2PC04</accession>
<dbReference type="EMBL" id="BAAAMJ010000028">
    <property type="protein sequence ID" value="GAA1916515.1"/>
    <property type="molecule type" value="Genomic_DNA"/>
</dbReference>
<evidence type="ECO:0000313" key="2">
    <source>
        <dbReference type="Proteomes" id="UP001501303"/>
    </source>
</evidence>
<evidence type="ECO:0000313" key="1">
    <source>
        <dbReference type="EMBL" id="GAA1916515.1"/>
    </source>
</evidence>
<proteinExistence type="predicted"/>
<reference evidence="1 2" key="1">
    <citation type="journal article" date="2019" name="Int. J. Syst. Evol. Microbiol.">
        <title>The Global Catalogue of Microorganisms (GCM) 10K type strain sequencing project: providing services to taxonomists for standard genome sequencing and annotation.</title>
        <authorList>
            <consortium name="The Broad Institute Genomics Platform"/>
            <consortium name="The Broad Institute Genome Sequencing Center for Infectious Disease"/>
            <person name="Wu L."/>
            <person name="Ma J."/>
        </authorList>
    </citation>
    <scope>NUCLEOTIDE SEQUENCE [LARGE SCALE GENOMIC DNA]</scope>
    <source>
        <strain evidence="1 2">JCM 13581</strain>
    </source>
</reference>
<gene>
    <name evidence="1" type="ORF">GCM10009716_27170</name>
</gene>
<sequence length="65" mass="6595">MYSTEPRPLRAGSAVIQTLLSSGWGSSGGGLSTTSFSGTVGRAARAGRLKTVVVSDTGVPLERAE</sequence>
<protein>
    <submittedName>
        <fullName evidence="1">Uncharacterized protein</fullName>
    </submittedName>
</protein>
<name>A0ABN2PC04_9ACTN</name>
<keyword evidence="2" id="KW-1185">Reference proteome</keyword>
<comment type="caution">
    <text evidence="1">The sequence shown here is derived from an EMBL/GenBank/DDBJ whole genome shotgun (WGS) entry which is preliminary data.</text>
</comment>